<reference evidence="2 3" key="1">
    <citation type="submission" date="2016-10" db="EMBL/GenBank/DDBJ databases">
        <authorList>
            <person name="Varghese N."/>
        </authorList>
    </citation>
    <scope>NUCLEOTIDE SEQUENCE [LARGE SCALE GENOMIC DNA]</scope>
</reference>
<gene>
    <name evidence="2" type="ORF">ZT1A5_G9291</name>
</gene>
<dbReference type="Proteomes" id="UP000215453">
    <property type="component" value="Chromosome 9"/>
</dbReference>
<accession>A0A1Y6LTY8</accession>
<dbReference type="AlphaFoldDB" id="A0A1Y6LTY8"/>
<dbReference type="EMBL" id="LT882684">
    <property type="protein sequence ID" value="SMY27846.1"/>
    <property type="molecule type" value="Genomic_DNA"/>
</dbReference>
<feature type="compositionally biased region" description="Low complexity" evidence="1">
    <location>
        <begin position="52"/>
        <end position="69"/>
    </location>
</feature>
<name>A0A1Y6LTY8_ZYMTR</name>
<proteinExistence type="predicted"/>
<evidence type="ECO:0000313" key="3">
    <source>
        <dbReference type="Proteomes" id="UP000215453"/>
    </source>
</evidence>
<evidence type="ECO:0000256" key="1">
    <source>
        <dbReference type="SAM" id="MobiDB-lite"/>
    </source>
</evidence>
<feature type="region of interest" description="Disordered" evidence="1">
    <location>
        <begin position="1"/>
        <end position="73"/>
    </location>
</feature>
<organism evidence="2 3">
    <name type="scientific">Zymoseptoria tritici ST99CH_1A5</name>
    <dbReference type="NCBI Taxonomy" id="1276529"/>
    <lineage>
        <taxon>Eukaryota</taxon>
        <taxon>Fungi</taxon>
        <taxon>Dikarya</taxon>
        <taxon>Ascomycota</taxon>
        <taxon>Pezizomycotina</taxon>
        <taxon>Dothideomycetes</taxon>
        <taxon>Dothideomycetidae</taxon>
        <taxon>Mycosphaerellales</taxon>
        <taxon>Mycosphaerellaceae</taxon>
        <taxon>Zymoseptoria</taxon>
    </lineage>
</organism>
<protein>
    <submittedName>
        <fullName evidence="2">Uncharacterized protein</fullName>
    </submittedName>
</protein>
<evidence type="ECO:0000313" key="2">
    <source>
        <dbReference type="EMBL" id="SMY27846.1"/>
    </source>
</evidence>
<sequence>MTSQYSTPKPQIDPYLLGEPDSQPFKDEFLDNTQSLHAFDDSQRTNDSQVGSQLPASAQSQSQSQSQPLTDDEKIASIAADAIALAIAQSQAQSQKQSQSQSYSKGKRAKAVNWTIAMETFLVTYWTRQIELNNYTDQNLKPEGRQHLVSTLSEIAEQLVA</sequence>